<feature type="domain" description="Type II secretion system protein GspE N-terminal" evidence="1">
    <location>
        <begin position="62"/>
        <end position="145"/>
    </location>
</feature>
<sequence>VSTRDDYLLDTLTEMGVVTDEERALAEDESMSSSSGDGVVDTLITKGVIMAIQVSQAKAHQFGAEFVEIAEQTIDDDVISSVPRSVAHQYKIVPLYHDDLSVTVAMSDPSDLDAIDALGQALNKEVKISVADEDEIEGALKQYYGVA</sequence>
<dbReference type="FunFam" id="3.30.300.160:FF:000002">
    <property type="entry name" value="Type II secretion system protein E"/>
    <property type="match status" value="1"/>
</dbReference>
<gene>
    <name evidence="2" type="ORF">METZ01_LOCUS193087</name>
</gene>
<dbReference type="Pfam" id="PF05157">
    <property type="entry name" value="MshEN"/>
    <property type="match status" value="1"/>
</dbReference>
<evidence type="ECO:0000259" key="1">
    <source>
        <dbReference type="Pfam" id="PF05157"/>
    </source>
</evidence>
<proteinExistence type="predicted"/>
<accession>A0A382DRH5</accession>
<protein>
    <recommendedName>
        <fullName evidence="1">Type II secretion system protein GspE N-terminal domain-containing protein</fullName>
    </recommendedName>
</protein>
<dbReference type="EMBL" id="UINC01040406">
    <property type="protein sequence ID" value="SVB40233.1"/>
    <property type="molecule type" value="Genomic_DNA"/>
</dbReference>
<dbReference type="Gene3D" id="3.30.300.160">
    <property type="entry name" value="Type II secretion system, protein E, N-terminal domain"/>
    <property type="match status" value="1"/>
</dbReference>
<dbReference type="SUPFAM" id="SSF160246">
    <property type="entry name" value="EspE N-terminal domain-like"/>
    <property type="match status" value="1"/>
</dbReference>
<evidence type="ECO:0000313" key="2">
    <source>
        <dbReference type="EMBL" id="SVB40233.1"/>
    </source>
</evidence>
<organism evidence="2">
    <name type="scientific">marine metagenome</name>
    <dbReference type="NCBI Taxonomy" id="408172"/>
    <lineage>
        <taxon>unclassified sequences</taxon>
        <taxon>metagenomes</taxon>
        <taxon>ecological metagenomes</taxon>
    </lineage>
</organism>
<dbReference type="AlphaFoldDB" id="A0A382DRH5"/>
<name>A0A382DRH5_9ZZZZ</name>
<dbReference type="InterPro" id="IPR037257">
    <property type="entry name" value="T2SS_E_N_sf"/>
</dbReference>
<dbReference type="InterPro" id="IPR007831">
    <property type="entry name" value="T2SS_GspE_N"/>
</dbReference>
<reference evidence="2" key="1">
    <citation type="submission" date="2018-05" db="EMBL/GenBank/DDBJ databases">
        <authorList>
            <person name="Lanie J.A."/>
            <person name="Ng W.-L."/>
            <person name="Kazmierczak K.M."/>
            <person name="Andrzejewski T.M."/>
            <person name="Davidsen T.M."/>
            <person name="Wayne K.J."/>
            <person name="Tettelin H."/>
            <person name="Glass J.I."/>
            <person name="Rusch D."/>
            <person name="Podicherti R."/>
            <person name="Tsui H.-C.T."/>
            <person name="Winkler M.E."/>
        </authorList>
    </citation>
    <scope>NUCLEOTIDE SEQUENCE</scope>
</reference>
<feature type="non-terminal residue" evidence="2">
    <location>
        <position position="147"/>
    </location>
</feature>
<feature type="non-terminal residue" evidence="2">
    <location>
        <position position="1"/>
    </location>
</feature>